<dbReference type="PANTHER" id="PTHR33908">
    <property type="entry name" value="MANNOSYLTRANSFERASE YKCB-RELATED"/>
    <property type="match status" value="1"/>
</dbReference>
<gene>
    <name evidence="10" type="ORF">WCY31_05410</name>
</gene>
<dbReference type="InterPro" id="IPR050297">
    <property type="entry name" value="LipidA_mod_glycosyltrf_83"/>
</dbReference>
<feature type="transmembrane region" description="Helical" evidence="8">
    <location>
        <begin position="232"/>
        <end position="260"/>
    </location>
</feature>
<dbReference type="Proteomes" id="UP001447842">
    <property type="component" value="Chromosome"/>
</dbReference>
<evidence type="ECO:0000256" key="2">
    <source>
        <dbReference type="ARBA" id="ARBA00022475"/>
    </source>
</evidence>
<feature type="transmembrane region" description="Helical" evidence="8">
    <location>
        <begin position="151"/>
        <end position="181"/>
    </location>
</feature>
<keyword evidence="11" id="KW-1185">Reference proteome</keyword>
<accession>A0ABZ3HE92</accession>
<name>A0ABZ3HE92_9BACT</name>
<dbReference type="RefSeq" id="WP_345973531.1">
    <property type="nucleotide sequence ID" value="NZ_CP147920.1"/>
</dbReference>
<evidence type="ECO:0000313" key="11">
    <source>
        <dbReference type="Proteomes" id="UP001447842"/>
    </source>
</evidence>
<keyword evidence="5 8" id="KW-0812">Transmembrane</keyword>
<feature type="transmembrane region" description="Helical" evidence="8">
    <location>
        <begin position="272"/>
        <end position="292"/>
    </location>
</feature>
<comment type="subcellular location">
    <subcellularLocation>
        <location evidence="1">Cell membrane</location>
        <topology evidence="1">Multi-pass membrane protein</topology>
    </subcellularLocation>
</comment>
<evidence type="ECO:0000256" key="5">
    <source>
        <dbReference type="ARBA" id="ARBA00022692"/>
    </source>
</evidence>
<keyword evidence="3 10" id="KW-0328">Glycosyltransferase</keyword>
<sequence length="479" mass="53629">MNLLRAHKPLWALIALLTLLRLAVIGRFGLGVDEAHYVLYGLYPALSYFDHPPLVGWTEWFFTALMGVNEFAARVPAVLIGAAATALVYFWLLRIFASERLALWGAAALNASFLFNALFMMLMPDTLLFLFLIPIMATVMRIETENRTGDWLLLGVLLGLSGLSKYTAVLFAPALILYIAARRRWDLFLTPKFLASVLIAAAVVSPVVLWNMQNGWISFAYQSAHVAGSGGISFTAFAQSLGAQFGAYSPLLFPLAFYGLYRALKSPQKPPLFLSGIVGLTVMVFFTYNSFFARALPHWTALFYMLFVPIGTVMLLQQSIGWRRYAKGAVTISGLLVLVLYAELRSPFIPLPDYKSLHRDLYGWDTIMRHAAGQITDPVRQAAAVTNWSLASRALYYGRPYGIDTYLVDNRYDQFDLWQPEAPEGKDLLFITTHDFKKGITPAMRCASTEQAETFDLDLNGRKVNTVTLTWCRDFKGVQ</sequence>
<feature type="transmembrane region" description="Helical" evidence="8">
    <location>
        <begin position="113"/>
        <end position="139"/>
    </location>
</feature>
<evidence type="ECO:0000256" key="6">
    <source>
        <dbReference type="ARBA" id="ARBA00022989"/>
    </source>
</evidence>
<evidence type="ECO:0000256" key="3">
    <source>
        <dbReference type="ARBA" id="ARBA00022676"/>
    </source>
</evidence>
<reference evidence="10 11" key="1">
    <citation type="submission" date="2024-03" db="EMBL/GenBank/DDBJ databases">
        <title>Sulfurimonas sp. HSL3-1.</title>
        <authorList>
            <person name="Wang S."/>
        </authorList>
    </citation>
    <scope>NUCLEOTIDE SEQUENCE [LARGE SCALE GENOMIC DNA]</scope>
    <source>
        <strain evidence="10 11">HSL3-1</strain>
    </source>
</reference>
<proteinExistence type="predicted"/>
<protein>
    <submittedName>
        <fullName evidence="10">Glycosyltransferase family 39 protein</fullName>
        <ecNumber evidence="10">2.4.-.-</ecNumber>
    </submittedName>
</protein>
<dbReference type="InterPro" id="IPR038731">
    <property type="entry name" value="RgtA/B/C-like"/>
</dbReference>
<dbReference type="GO" id="GO:0016757">
    <property type="term" value="F:glycosyltransferase activity"/>
    <property type="evidence" value="ECO:0007669"/>
    <property type="project" value="UniProtKB-KW"/>
</dbReference>
<evidence type="ECO:0000256" key="1">
    <source>
        <dbReference type="ARBA" id="ARBA00004651"/>
    </source>
</evidence>
<dbReference type="EC" id="2.4.-.-" evidence="10"/>
<dbReference type="EMBL" id="CP147920">
    <property type="protein sequence ID" value="XAU16146.1"/>
    <property type="molecule type" value="Genomic_DNA"/>
</dbReference>
<feature type="transmembrane region" description="Helical" evidence="8">
    <location>
        <begin position="71"/>
        <end position="92"/>
    </location>
</feature>
<feature type="domain" description="Glycosyltransferase RgtA/B/C/D-like" evidence="9">
    <location>
        <begin position="50"/>
        <end position="210"/>
    </location>
</feature>
<evidence type="ECO:0000313" key="10">
    <source>
        <dbReference type="EMBL" id="XAU16146.1"/>
    </source>
</evidence>
<dbReference type="PANTHER" id="PTHR33908:SF11">
    <property type="entry name" value="MEMBRANE PROTEIN"/>
    <property type="match status" value="1"/>
</dbReference>
<organism evidence="10 11">
    <name type="scientific">Sulfurimonas diazotrophicus</name>
    <dbReference type="NCBI Taxonomy" id="3131939"/>
    <lineage>
        <taxon>Bacteria</taxon>
        <taxon>Pseudomonadati</taxon>
        <taxon>Campylobacterota</taxon>
        <taxon>Epsilonproteobacteria</taxon>
        <taxon>Campylobacterales</taxon>
        <taxon>Sulfurimonadaceae</taxon>
        <taxon>Sulfurimonas</taxon>
    </lineage>
</organism>
<evidence type="ECO:0000259" key="9">
    <source>
        <dbReference type="Pfam" id="PF13231"/>
    </source>
</evidence>
<feature type="transmembrane region" description="Helical" evidence="8">
    <location>
        <begin position="193"/>
        <end position="212"/>
    </location>
</feature>
<evidence type="ECO:0000256" key="8">
    <source>
        <dbReference type="SAM" id="Phobius"/>
    </source>
</evidence>
<keyword evidence="4 10" id="KW-0808">Transferase</keyword>
<dbReference type="Pfam" id="PF13231">
    <property type="entry name" value="PMT_2"/>
    <property type="match status" value="1"/>
</dbReference>
<feature type="transmembrane region" description="Helical" evidence="8">
    <location>
        <begin position="298"/>
        <end position="316"/>
    </location>
</feature>
<keyword evidence="7 8" id="KW-0472">Membrane</keyword>
<evidence type="ECO:0000256" key="7">
    <source>
        <dbReference type="ARBA" id="ARBA00023136"/>
    </source>
</evidence>
<keyword evidence="2" id="KW-1003">Cell membrane</keyword>
<evidence type="ECO:0000256" key="4">
    <source>
        <dbReference type="ARBA" id="ARBA00022679"/>
    </source>
</evidence>
<keyword evidence="6 8" id="KW-1133">Transmembrane helix</keyword>